<reference evidence="3" key="2">
    <citation type="submission" date="2019-02" db="EMBL/GenBank/DDBJ databases">
        <title>Opniocepnalus argus Var Kimnra genome.</title>
        <authorList>
            <person name="Zhou C."/>
            <person name="Xiao S."/>
        </authorList>
    </citation>
    <scope>NUCLEOTIDE SEQUENCE [LARGE SCALE GENOMIC DNA]</scope>
</reference>
<name>A0A6G1PXV6_CHAAH</name>
<keyword evidence="2" id="KW-0031">Aminopeptidase</keyword>
<protein>
    <submittedName>
        <fullName evidence="2">Dipeptidyl aminopeptidase-like protein 6 Dipeptidyl peptidase 6 Dipeptidyl peptidase VI</fullName>
    </submittedName>
</protein>
<proteinExistence type="predicted"/>
<dbReference type="Proteomes" id="UP000503349">
    <property type="component" value="Chromosome 10"/>
</dbReference>
<keyword evidence="2" id="KW-0378">Hydrolase</keyword>
<sequence>MQLPVELSLFEIRNAAISSRNRKNVFFVADNQAGTDTKLTVEDLFKPEFKVHDPEAKWVNVNRSDHSVSDLQTKSNIKQVMKNIPTEMHRSGKCESGPQQTEMTWNNSELPRSARPSKICFEAQ</sequence>
<dbReference type="GO" id="GO:0004177">
    <property type="term" value="F:aminopeptidase activity"/>
    <property type="evidence" value="ECO:0007669"/>
    <property type="project" value="UniProtKB-KW"/>
</dbReference>
<reference evidence="2 3" key="1">
    <citation type="submission" date="2019-02" db="EMBL/GenBank/DDBJ databases">
        <title>Opniocepnalus argus genome.</title>
        <authorList>
            <person name="Zhou C."/>
            <person name="Xiao S."/>
        </authorList>
    </citation>
    <scope>NUCLEOTIDE SEQUENCE [LARGE SCALE GENOMIC DNA]</scope>
    <source>
        <strain evidence="2">OARG1902GOOAL</strain>
        <tissue evidence="2">Muscle</tissue>
    </source>
</reference>
<keyword evidence="3" id="KW-1185">Reference proteome</keyword>
<dbReference type="EMBL" id="CM015721">
    <property type="protein sequence ID" value="KAF3695171.1"/>
    <property type="molecule type" value="Genomic_DNA"/>
</dbReference>
<gene>
    <name evidence="2" type="ORF">EXN66_Car010847</name>
</gene>
<organism evidence="2 3">
    <name type="scientific">Channa argus</name>
    <name type="common">Northern snakehead</name>
    <name type="synonym">Ophicephalus argus</name>
    <dbReference type="NCBI Taxonomy" id="215402"/>
    <lineage>
        <taxon>Eukaryota</taxon>
        <taxon>Metazoa</taxon>
        <taxon>Chordata</taxon>
        <taxon>Craniata</taxon>
        <taxon>Vertebrata</taxon>
        <taxon>Euteleostomi</taxon>
        <taxon>Actinopterygii</taxon>
        <taxon>Neopterygii</taxon>
        <taxon>Teleostei</taxon>
        <taxon>Neoteleostei</taxon>
        <taxon>Acanthomorphata</taxon>
        <taxon>Anabantaria</taxon>
        <taxon>Anabantiformes</taxon>
        <taxon>Channoidei</taxon>
        <taxon>Channidae</taxon>
        <taxon>Channa</taxon>
    </lineage>
</organism>
<keyword evidence="2" id="KW-0645">Protease</keyword>
<evidence type="ECO:0000313" key="3">
    <source>
        <dbReference type="Proteomes" id="UP000503349"/>
    </source>
</evidence>
<feature type="compositionally biased region" description="Polar residues" evidence="1">
    <location>
        <begin position="97"/>
        <end position="110"/>
    </location>
</feature>
<evidence type="ECO:0000313" key="2">
    <source>
        <dbReference type="EMBL" id="KAF3695171.1"/>
    </source>
</evidence>
<feature type="region of interest" description="Disordered" evidence="1">
    <location>
        <begin position="88"/>
        <end position="116"/>
    </location>
</feature>
<accession>A0A6G1PXV6</accession>
<evidence type="ECO:0000256" key="1">
    <source>
        <dbReference type="SAM" id="MobiDB-lite"/>
    </source>
</evidence>
<dbReference type="AlphaFoldDB" id="A0A6G1PXV6"/>